<comment type="caution">
    <text evidence="1">The sequence shown here is derived from an EMBL/GenBank/DDBJ whole genome shotgun (WGS) entry which is preliminary data.</text>
</comment>
<name>A0A5A7P869_STRAF</name>
<keyword evidence="2" id="KW-1185">Reference proteome</keyword>
<reference evidence="2" key="1">
    <citation type="journal article" date="2019" name="Curr. Biol.">
        <title>Genome Sequence of Striga asiatica Provides Insight into the Evolution of Plant Parasitism.</title>
        <authorList>
            <person name="Yoshida S."/>
            <person name="Kim S."/>
            <person name="Wafula E.K."/>
            <person name="Tanskanen J."/>
            <person name="Kim Y.M."/>
            <person name="Honaas L."/>
            <person name="Yang Z."/>
            <person name="Spallek T."/>
            <person name="Conn C.E."/>
            <person name="Ichihashi Y."/>
            <person name="Cheong K."/>
            <person name="Cui S."/>
            <person name="Der J.P."/>
            <person name="Gundlach H."/>
            <person name="Jiao Y."/>
            <person name="Hori C."/>
            <person name="Ishida J.K."/>
            <person name="Kasahara H."/>
            <person name="Kiba T."/>
            <person name="Kim M.S."/>
            <person name="Koo N."/>
            <person name="Laohavisit A."/>
            <person name="Lee Y.H."/>
            <person name="Lumba S."/>
            <person name="McCourt P."/>
            <person name="Mortimer J.C."/>
            <person name="Mutuku J.M."/>
            <person name="Nomura T."/>
            <person name="Sasaki-Sekimoto Y."/>
            <person name="Seto Y."/>
            <person name="Wang Y."/>
            <person name="Wakatake T."/>
            <person name="Sakakibara H."/>
            <person name="Demura T."/>
            <person name="Yamaguchi S."/>
            <person name="Yoneyama K."/>
            <person name="Manabe R.I."/>
            <person name="Nelson D.C."/>
            <person name="Schulman A.H."/>
            <person name="Timko M.P."/>
            <person name="dePamphilis C.W."/>
            <person name="Choi D."/>
            <person name="Shirasu K."/>
        </authorList>
    </citation>
    <scope>NUCLEOTIDE SEQUENCE [LARGE SCALE GENOMIC DNA]</scope>
    <source>
        <strain evidence="2">cv. UVA1</strain>
    </source>
</reference>
<sequence length="195" mass="22961">MAARSSRSIARNVHQMAARSNRSIEIQQIHREKLCTQDIHRKIQIQRSNNIRISNGRDRAPEIEMHQWRRDPDHRKKLCTRDIHRKIQWRRDPDHRKKAARSRSSQEIVHARYPWQDPDPKIGIFSTIFSWCLFSVKSLDPEEVAKICNHLRLDLDEEPINVSTDALQNGVAVHELRSAVKEALENRAIVLPLYF</sequence>
<dbReference type="Proteomes" id="UP000325081">
    <property type="component" value="Unassembled WGS sequence"/>
</dbReference>
<dbReference type="EMBL" id="BKCP01003002">
    <property type="protein sequence ID" value="GER28754.1"/>
    <property type="molecule type" value="Genomic_DNA"/>
</dbReference>
<protein>
    <submittedName>
        <fullName evidence="1">AP-1 complex subunit gamma-1</fullName>
    </submittedName>
</protein>
<evidence type="ECO:0000313" key="1">
    <source>
        <dbReference type="EMBL" id="GER28754.1"/>
    </source>
</evidence>
<proteinExistence type="predicted"/>
<dbReference type="AlphaFoldDB" id="A0A5A7P869"/>
<accession>A0A5A7P869</accession>
<organism evidence="1 2">
    <name type="scientific">Striga asiatica</name>
    <name type="common">Asiatic witchweed</name>
    <name type="synonym">Buchnera asiatica</name>
    <dbReference type="NCBI Taxonomy" id="4170"/>
    <lineage>
        <taxon>Eukaryota</taxon>
        <taxon>Viridiplantae</taxon>
        <taxon>Streptophyta</taxon>
        <taxon>Embryophyta</taxon>
        <taxon>Tracheophyta</taxon>
        <taxon>Spermatophyta</taxon>
        <taxon>Magnoliopsida</taxon>
        <taxon>eudicotyledons</taxon>
        <taxon>Gunneridae</taxon>
        <taxon>Pentapetalae</taxon>
        <taxon>asterids</taxon>
        <taxon>lamiids</taxon>
        <taxon>Lamiales</taxon>
        <taxon>Orobanchaceae</taxon>
        <taxon>Buchnereae</taxon>
        <taxon>Striga</taxon>
    </lineage>
</organism>
<evidence type="ECO:0000313" key="2">
    <source>
        <dbReference type="Proteomes" id="UP000325081"/>
    </source>
</evidence>
<gene>
    <name evidence="1" type="ORF">STAS_04565</name>
</gene>